<name>A0A243W8M2_9BACT</name>
<evidence type="ECO:0000313" key="2">
    <source>
        <dbReference type="Proteomes" id="UP000194873"/>
    </source>
</evidence>
<dbReference type="EMBL" id="MTSE01000016">
    <property type="protein sequence ID" value="OUJ71358.1"/>
    <property type="molecule type" value="Genomic_DNA"/>
</dbReference>
<accession>A0A243W8M2</accession>
<protein>
    <submittedName>
        <fullName evidence="1">Uncharacterized protein</fullName>
    </submittedName>
</protein>
<dbReference type="AlphaFoldDB" id="A0A243W8M2"/>
<dbReference type="Proteomes" id="UP000194873">
    <property type="component" value="Unassembled WGS sequence"/>
</dbReference>
<keyword evidence="2" id="KW-1185">Reference proteome</keyword>
<organism evidence="1 2">
    <name type="scientific">Hymenobacter crusticola</name>
    <dbReference type="NCBI Taxonomy" id="1770526"/>
    <lineage>
        <taxon>Bacteria</taxon>
        <taxon>Pseudomonadati</taxon>
        <taxon>Bacteroidota</taxon>
        <taxon>Cytophagia</taxon>
        <taxon>Cytophagales</taxon>
        <taxon>Hymenobacteraceae</taxon>
        <taxon>Hymenobacter</taxon>
    </lineage>
</organism>
<comment type="caution">
    <text evidence="1">The sequence shown here is derived from an EMBL/GenBank/DDBJ whole genome shotgun (WGS) entry which is preliminary data.</text>
</comment>
<evidence type="ECO:0000313" key="1">
    <source>
        <dbReference type="EMBL" id="OUJ71358.1"/>
    </source>
</evidence>
<proteinExistence type="predicted"/>
<gene>
    <name evidence="1" type="ORF">BXP70_21605</name>
</gene>
<reference evidence="1 2" key="1">
    <citation type="submission" date="2017-01" db="EMBL/GenBank/DDBJ databases">
        <title>A new Hymenobacter.</title>
        <authorList>
            <person name="Liang Y."/>
            <person name="Feng F."/>
        </authorList>
    </citation>
    <scope>NUCLEOTIDE SEQUENCE [LARGE SCALE GENOMIC DNA]</scope>
    <source>
        <strain evidence="1">MIMBbqt21</strain>
    </source>
</reference>
<sequence length="71" mass="8203">MRGYKRLKARHDGANFLIEEDKPDVGAYLYVFRGSTVWDDLQNSILDCQEIALEDFGVPLDAWRPIKSIFV</sequence>